<sequence>MFIRSKTIPYWAWVSLIGNGLLLFIILGLMMHRQSISDATAVSATDGVQTYQLPPPESALTGVPRHRWTYEQWVEQLRREANAVASNPPERLSILAGDSLSLWFPTELLPQERTWLNQGISGETSTGLLKRVKLFDITQPETIFVMIGINDLIRGIDDSTLLNNYREIIRDLRWVHPDAQIVVQSILPHSDKHSNWEGRENLLKIPNQRIRHLNQELKFIAQEEGAYFFNLHSLFTDADGNLRPELSTDGLHLNQQGYLVWSSALKIYSQIALEQSSNP</sequence>
<organism evidence="3 4">
    <name type="scientific">Planktothrix paucivesiculata PCC 9631</name>
    <dbReference type="NCBI Taxonomy" id="671071"/>
    <lineage>
        <taxon>Bacteria</taxon>
        <taxon>Bacillati</taxon>
        <taxon>Cyanobacteriota</taxon>
        <taxon>Cyanophyceae</taxon>
        <taxon>Oscillatoriophycideae</taxon>
        <taxon>Oscillatoriales</taxon>
        <taxon>Microcoleaceae</taxon>
        <taxon>Planktothrix</taxon>
    </lineage>
</organism>
<dbReference type="GO" id="GO:0004622">
    <property type="term" value="F:phosphatidylcholine lysophospholipase activity"/>
    <property type="evidence" value="ECO:0007669"/>
    <property type="project" value="TreeGrafter"/>
</dbReference>
<evidence type="ECO:0000256" key="1">
    <source>
        <dbReference type="SAM" id="Phobius"/>
    </source>
</evidence>
<dbReference type="AlphaFoldDB" id="A0A7Z9BVH0"/>
<proteinExistence type="predicted"/>
<dbReference type="PANTHER" id="PTHR30383">
    <property type="entry name" value="THIOESTERASE 1/PROTEASE 1/LYSOPHOSPHOLIPASE L1"/>
    <property type="match status" value="1"/>
</dbReference>
<keyword evidence="1" id="KW-0812">Transmembrane</keyword>
<keyword evidence="4" id="KW-1185">Reference proteome</keyword>
<evidence type="ECO:0000313" key="4">
    <source>
        <dbReference type="Proteomes" id="UP000182190"/>
    </source>
</evidence>
<dbReference type="OrthoDB" id="2513075at2"/>
<dbReference type="Gene3D" id="3.40.50.1110">
    <property type="entry name" value="SGNH hydrolase"/>
    <property type="match status" value="1"/>
</dbReference>
<dbReference type="InterPro" id="IPR013830">
    <property type="entry name" value="SGNH_hydro"/>
</dbReference>
<name>A0A7Z9BVH0_9CYAN</name>
<feature type="transmembrane region" description="Helical" evidence="1">
    <location>
        <begin position="12"/>
        <end position="31"/>
    </location>
</feature>
<keyword evidence="1" id="KW-0472">Membrane</keyword>
<feature type="domain" description="SGNH hydrolase-type esterase" evidence="2">
    <location>
        <begin position="113"/>
        <end position="258"/>
    </location>
</feature>
<comment type="caution">
    <text evidence="3">The sequence shown here is derived from an EMBL/GenBank/DDBJ whole genome shotgun (WGS) entry which is preliminary data.</text>
</comment>
<gene>
    <name evidence="3" type="ORF">PL9631_740004</name>
</gene>
<dbReference type="InterPro" id="IPR036514">
    <property type="entry name" value="SGNH_hydro_sf"/>
</dbReference>
<evidence type="ECO:0000259" key="2">
    <source>
        <dbReference type="Pfam" id="PF13472"/>
    </source>
</evidence>
<dbReference type="EMBL" id="CZCS02000217">
    <property type="protein sequence ID" value="VXD23498.1"/>
    <property type="molecule type" value="Genomic_DNA"/>
</dbReference>
<dbReference type="SUPFAM" id="SSF52266">
    <property type="entry name" value="SGNH hydrolase"/>
    <property type="match status" value="1"/>
</dbReference>
<dbReference type="InterPro" id="IPR051532">
    <property type="entry name" value="Ester_Hydrolysis_Enzymes"/>
</dbReference>
<dbReference type="Pfam" id="PF13472">
    <property type="entry name" value="Lipase_GDSL_2"/>
    <property type="match status" value="1"/>
</dbReference>
<dbReference type="PANTHER" id="PTHR30383:SF5">
    <property type="entry name" value="SGNH HYDROLASE-TYPE ESTERASE DOMAIN-CONTAINING PROTEIN"/>
    <property type="match status" value="1"/>
</dbReference>
<dbReference type="Proteomes" id="UP000182190">
    <property type="component" value="Unassembled WGS sequence"/>
</dbReference>
<accession>A0A7Z9BVH0</accession>
<reference evidence="3" key="1">
    <citation type="submission" date="2019-10" db="EMBL/GenBank/DDBJ databases">
        <authorList>
            <consortium name="Genoscope - CEA"/>
            <person name="William W."/>
        </authorList>
    </citation>
    <scope>NUCLEOTIDE SEQUENCE [LARGE SCALE GENOMIC DNA]</scope>
    <source>
        <strain evidence="3">BBR_PRJEB10994</strain>
    </source>
</reference>
<dbReference type="RefSeq" id="WP_083621319.1">
    <property type="nucleotide sequence ID" value="NZ_LR735018.1"/>
</dbReference>
<keyword evidence="1" id="KW-1133">Transmembrane helix</keyword>
<protein>
    <submittedName>
        <fullName evidence="3">Lipolytic enzyme, G-D-S-L</fullName>
    </submittedName>
</protein>
<dbReference type="CDD" id="cd01828">
    <property type="entry name" value="sialate_O-acetylesterase_like2"/>
    <property type="match status" value="1"/>
</dbReference>
<evidence type="ECO:0000313" key="3">
    <source>
        <dbReference type="EMBL" id="VXD23498.1"/>
    </source>
</evidence>